<evidence type="ECO:0000313" key="1">
    <source>
        <dbReference type="EMBL" id="WOF17147.1"/>
    </source>
</evidence>
<accession>A0AA97FEN0</accession>
<organism evidence="1 2">
    <name type="scientific">Methanochimaera problematica</name>
    <dbReference type="NCBI Taxonomy" id="2609417"/>
    <lineage>
        <taxon>Archaea</taxon>
        <taxon>Methanobacteriati</taxon>
        <taxon>Methanobacteriota</taxon>
        <taxon>Stenosarchaea group</taxon>
        <taxon>Methanomicrobia</taxon>
        <taxon>Methanomicrobiales</taxon>
        <taxon>Methanomicrobiaceae</taxon>
        <taxon>Methanochimaera</taxon>
    </lineage>
</organism>
<dbReference type="Proteomes" id="UP001301797">
    <property type="component" value="Chromosome"/>
</dbReference>
<proteinExistence type="predicted"/>
<gene>
    <name evidence="1" type="ORF">F1737_10885</name>
</gene>
<reference evidence="1 2" key="1">
    <citation type="submission" date="2019-09" db="EMBL/GenBank/DDBJ databases">
        <title>The complete genome of Methanoplanus sp. FWC-SCC4.</title>
        <authorList>
            <person name="Chen S.-C."/>
            <person name="Zhou Y.-Z."/>
            <person name="Lai M.-C."/>
        </authorList>
    </citation>
    <scope>NUCLEOTIDE SEQUENCE [LARGE SCALE GENOMIC DNA]</scope>
    <source>
        <strain evidence="1 2">FWC-SCC4</strain>
    </source>
</reference>
<name>A0AA97FEN0_9EURY</name>
<dbReference type="EMBL" id="CP043875">
    <property type="protein sequence ID" value="WOF17147.1"/>
    <property type="molecule type" value="Genomic_DNA"/>
</dbReference>
<dbReference type="KEGG" id="mefw:F1737_10885"/>
<evidence type="ECO:0000313" key="2">
    <source>
        <dbReference type="Proteomes" id="UP001301797"/>
    </source>
</evidence>
<dbReference type="AlphaFoldDB" id="A0AA97FEN0"/>
<protein>
    <submittedName>
        <fullName evidence="1">Uncharacterized protein</fullName>
    </submittedName>
</protein>
<sequence length="140" mass="15829">MKRSKSSIIQLNQTEYPETMAIWHETGFIPPAEYANLVEFLHQMNMYEDNHPIDILKGMSGRSGFSANASGCASCIITDREKMYGYAEKCGISRDNKSDSVIAEEICLLIIADYEPEVSGHSFNNKMLYDRLPDRAEIIP</sequence>
<keyword evidence="2" id="KW-1185">Reference proteome</keyword>